<evidence type="ECO:0000259" key="3">
    <source>
        <dbReference type="PROSITE" id="PS51186"/>
    </source>
</evidence>
<evidence type="ECO:0000313" key="4">
    <source>
        <dbReference type="EMBL" id="RZS72387.1"/>
    </source>
</evidence>
<feature type="domain" description="N-acetyltransferase" evidence="3">
    <location>
        <begin position="1"/>
        <end position="143"/>
    </location>
</feature>
<reference evidence="4 5" key="1">
    <citation type="submission" date="2019-02" db="EMBL/GenBank/DDBJ databases">
        <title>Genomic Encyclopedia of Type Strains, Phase IV (KMG-IV): sequencing the most valuable type-strain genomes for metagenomic binning, comparative biology and taxonomic classification.</title>
        <authorList>
            <person name="Goeker M."/>
        </authorList>
    </citation>
    <scope>NUCLEOTIDE SEQUENCE [LARGE SCALE GENOMIC DNA]</scope>
    <source>
        <strain evidence="4 5">DSM 18116</strain>
    </source>
</reference>
<evidence type="ECO:0000313" key="5">
    <source>
        <dbReference type="Proteomes" id="UP000293874"/>
    </source>
</evidence>
<keyword evidence="1 4" id="KW-0808">Transferase</keyword>
<dbReference type="AlphaFoldDB" id="A0A4Q7MUQ6"/>
<dbReference type="CDD" id="cd04301">
    <property type="entry name" value="NAT_SF"/>
    <property type="match status" value="1"/>
</dbReference>
<evidence type="ECO:0000256" key="1">
    <source>
        <dbReference type="ARBA" id="ARBA00022679"/>
    </source>
</evidence>
<dbReference type="InterPro" id="IPR050832">
    <property type="entry name" value="Bact_Acetyltransf"/>
</dbReference>
<dbReference type="OrthoDB" id="2352823at2"/>
<sequence length="143" mass="16453">MALKIIDHGSFEYQQMVNLRLEILRKPLGLSFTPEELESEKEEILIGAFEDEKMLGCCMLIRADAQTVRLRQMAVLNNLQGKGIGRALMQFAENLARDRGYSRMTMHARASATGFYEKLGYEVRGDQFDEVTIPHYIMEKVLY</sequence>
<dbReference type="GO" id="GO:0016747">
    <property type="term" value="F:acyltransferase activity, transferring groups other than amino-acyl groups"/>
    <property type="evidence" value="ECO:0007669"/>
    <property type="project" value="InterPro"/>
</dbReference>
<dbReference type="InterPro" id="IPR000182">
    <property type="entry name" value="GNAT_dom"/>
</dbReference>
<accession>A0A4Q7MUQ6</accession>
<keyword evidence="5" id="KW-1185">Reference proteome</keyword>
<dbReference type="Pfam" id="PF13673">
    <property type="entry name" value="Acetyltransf_10"/>
    <property type="match status" value="1"/>
</dbReference>
<dbReference type="SUPFAM" id="SSF55729">
    <property type="entry name" value="Acyl-CoA N-acyltransferases (Nat)"/>
    <property type="match status" value="1"/>
</dbReference>
<dbReference type="PANTHER" id="PTHR43877">
    <property type="entry name" value="AMINOALKYLPHOSPHONATE N-ACETYLTRANSFERASE-RELATED-RELATED"/>
    <property type="match status" value="1"/>
</dbReference>
<dbReference type="EMBL" id="SGXA01000002">
    <property type="protein sequence ID" value="RZS72387.1"/>
    <property type="molecule type" value="Genomic_DNA"/>
</dbReference>
<dbReference type="PANTHER" id="PTHR43877:SF2">
    <property type="entry name" value="AMINOALKYLPHOSPHONATE N-ACETYLTRANSFERASE-RELATED"/>
    <property type="match status" value="1"/>
</dbReference>
<proteinExistence type="predicted"/>
<evidence type="ECO:0000256" key="2">
    <source>
        <dbReference type="ARBA" id="ARBA00023315"/>
    </source>
</evidence>
<name>A0A4Q7MUQ6_9BACT</name>
<dbReference type="Proteomes" id="UP000293874">
    <property type="component" value="Unassembled WGS sequence"/>
</dbReference>
<comment type="caution">
    <text evidence="4">The sequence shown here is derived from an EMBL/GenBank/DDBJ whole genome shotgun (WGS) entry which is preliminary data.</text>
</comment>
<protein>
    <submittedName>
        <fullName evidence="4">Acetyltransferase (GNAT) family protein</fullName>
    </submittedName>
</protein>
<dbReference type="Gene3D" id="3.40.630.30">
    <property type="match status" value="1"/>
</dbReference>
<dbReference type="PROSITE" id="PS51186">
    <property type="entry name" value="GNAT"/>
    <property type="match status" value="1"/>
</dbReference>
<gene>
    <name evidence="4" type="ORF">EV199_4306</name>
</gene>
<organism evidence="4 5">
    <name type="scientific">Pseudobacter ginsenosidimutans</name>
    <dbReference type="NCBI Taxonomy" id="661488"/>
    <lineage>
        <taxon>Bacteria</taxon>
        <taxon>Pseudomonadati</taxon>
        <taxon>Bacteroidota</taxon>
        <taxon>Chitinophagia</taxon>
        <taxon>Chitinophagales</taxon>
        <taxon>Chitinophagaceae</taxon>
        <taxon>Pseudobacter</taxon>
    </lineage>
</organism>
<keyword evidence="2" id="KW-0012">Acyltransferase</keyword>
<dbReference type="RefSeq" id="WP_130542805.1">
    <property type="nucleotide sequence ID" value="NZ_CP042431.1"/>
</dbReference>
<dbReference type="InterPro" id="IPR016181">
    <property type="entry name" value="Acyl_CoA_acyltransferase"/>
</dbReference>